<accession>A0ABT3L3H5</accession>
<keyword evidence="2" id="KW-1185">Reference proteome</keyword>
<reference evidence="1 2" key="1">
    <citation type="submission" date="2021-08" db="EMBL/GenBank/DDBJ databases">
        <title>Draft genome sequence of Spirulina subsalsa with high tolerance to salinity and hype-accumulation of phycocyanin.</title>
        <authorList>
            <person name="Pei H."/>
            <person name="Jiang L."/>
        </authorList>
    </citation>
    <scope>NUCLEOTIDE SEQUENCE [LARGE SCALE GENOMIC DNA]</scope>
    <source>
        <strain evidence="1 2">FACHB-351</strain>
    </source>
</reference>
<gene>
    <name evidence="1" type="ORF">K4A83_07160</name>
</gene>
<sequence length="183" mass="21019">MNQVKSDHKTPPKKQRKSPWFLFLLVIGWSVLLGTGMAQAMSPKESPASFSKSVDPIPSELRLAAEVYVDNCSSCHLALPPEVFPTATWRDLLQNPNQHYGVRLPNIFRPEIYLMWQYLSAFSRPHQTGETIPFRVTESRYFAALHPKVEFPEPPTSRTCVSCHYRANEYNFRALNPEWENAP</sequence>
<protein>
    <submittedName>
        <fullName evidence="1">Diheme cytochrome c</fullName>
    </submittedName>
</protein>
<dbReference type="Pfam" id="PF09626">
    <property type="entry name" value="DHC"/>
    <property type="match status" value="1"/>
</dbReference>
<dbReference type="RefSeq" id="WP_265263785.1">
    <property type="nucleotide sequence ID" value="NZ_JAIHOM010000026.1"/>
</dbReference>
<evidence type="ECO:0000313" key="1">
    <source>
        <dbReference type="EMBL" id="MCW6036051.1"/>
    </source>
</evidence>
<name>A0ABT3L3H5_9CYAN</name>
<comment type="caution">
    <text evidence="1">The sequence shown here is derived from an EMBL/GenBank/DDBJ whole genome shotgun (WGS) entry which is preliminary data.</text>
</comment>
<dbReference type="EMBL" id="JAIHOM010000026">
    <property type="protein sequence ID" value="MCW6036051.1"/>
    <property type="molecule type" value="Genomic_DNA"/>
</dbReference>
<dbReference type="Proteomes" id="UP001526426">
    <property type="component" value="Unassembled WGS sequence"/>
</dbReference>
<proteinExistence type="predicted"/>
<evidence type="ECO:0000313" key="2">
    <source>
        <dbReference type="Proteomes" id="UP001526426"/>
    </source>
</evidence>
<dbReference type="InterPro" id="IPR018588">
    <property type="entry name" value="Dihaem_cytochrome-c"/>
</dbReference>
<organism evidence="1 2">
    <name type="scientific">Spirulina subsalsa FACHB-351</name>
    <dbReference type="NCBI Taxonomy" id="234711"/>
    <lineage>
        <taxon>Bacteria</taxon>
        <taxon>Bacillati</taxon>
        <taxon>Cyanobacteriota</taxon>
        <taxon>Cyanophyceae</taxon>
        <taxon>Spirulinales</taxon>
        <taxon>Spirulinaceae</taxon>
        <taxon>Spirulina</taxon>
    </lineage>
</organism>